<reference evidence="6" key="2">
    <citation type="submission" date="2021-04" db="EMBL/GenBank/DDBJ databases">
        <authorList>
            <person name="Gilroy R."/>
        </authorList>
    </citation>
    <scope>NUCLEOTIDE SEQUENCE</scope>
    <source>
        <strain evidence="6">14975</strain>
    </source>
</reference>
<comment type="catalytic activity">
    <reaction evidence="4">
        <text>Cleavage of hydrophobic, N-terminal signal or leader sequences from secreted and periplasmic proteins.</text>
        <dbReference type="EC" id="3.4.21.89"/>
    </reaction>
</comment>
<dbReference type="PANTHER" id="PTHR43390:SF1">
    <property type="entry name" value="CHLOROPLAST PROCESSING PEPTIDASE"/>
    <property type="match status" value="1"/>
</dbReference>
<proteinExistence type="inferred from homology"/>
<keyword evidence="4" id="KW-0645">Protease</keyword>
<feature type="domain" description="Peptidase S26" evidence="5">
    <location>
        <begin position="254"/>
        <end position="422"/>
    </location>
</feature>
<dbReference type="Gene3D" id="2.10.109.10">
    <property type="entry name" value="Umud Fragment, subunit A"/>
    <property type="match status" value="1"/>
</dbReference>
<dbReference type="InterPro" id="IPR019533">
    <property type="entry name" value="Peptidase_S26"/>
</dbReference>
<dbReference type="GO" id="GO:0006465">
    <property type="term" value="P:signal peptide processing"/>
    <property type="evidence" value="ECO:0007669"/>
    <property type="project" value="InterPro"/>
</dbReference>
<dbReference type="GO" id="GO:0009003">
    <property type="term" value="F:signal peptidase activity"/>
    <property type="evidence" value="ECO:0007669"/>
    <property type="project" value="UniProtKB-EC"/>
</dbReference>
<feature type="active site" evidence="3">
    <location>
        <position position="130"/>
    </location>
</feature>
<dbReference type="CDD" id="cd06530">
    <property type="entry name" value="S26_SPase_I"/>
    <property type="match status" value="1"/>
</dbReference>
<gene>
    <name evidence="6" type="primary">lepB</name>
    <name evidence="6" type="ORF">H9862_06745</name>
</gene>
<dbReference type="EMBL" id="DXFQ01000123">
    <property type="protein sequence ID" value="HIX20279.1"/>
    <property type="molecule type" value="Genomic_DNA"/>
</dbReference>
<feature type="active site" evidence="3">
    <location>
        <position position="314"/>
    </location>
</feature>
<evidence type="ECO:0000256" key="2">
    <source>
        <dbReference type="ARBA" id="ARBA00019232"/>
    </source>
</evidence>
<comment type="similarity">
    <text evidence="1 4">Belongs to the peptidase S26 family.</text>
</comment>
<evidence type="ECO:0000313" key="6">
    <source>
        <dbReference type="EMBL" id="HIX20279.1"/>
    </source>
</evidence>
<dbReference type="GO" id="GO:0004252">
    <property type="term" value="F:serine-type endopeptidase activity"/>
    <property type="evidence" value="ECO:0007669"/>
    <property type="project" value="InterPro"/>
</dbReference>
<dbReference type="PANTHER" id="PTHR43390">
    <property type="entry name" value="SIGNAL PEPTIDASE I"/>
    <property type="match status" value="1"/>
</dbReference>
<accession>A0A9D1VCI6</accession>
<dbReference type="GO" id="GO:0016020">
    <property type="term" value="C:membrane"/>
    <property type="evidence" value="ECO:0007669"/>
    <property type="project" value="UniProtKB-SubCell"/>
</dbReference>
<keyword evidence="4" id="KW-0812">Transmembrane</keyword>
<reference evidence="6" key="1">
    <citation type="journal article" date="2021" name="PeerJ">
        <title>Extensive microbial diversity within the chicken gut microbiome revealed by metagenomics and culture.</title>
        <authorList>
            <person name="Gilroy R."/>
            <person name="Ravi A."/>
            <person name="Getino M."/>
            <person name="Pursley I."/>
            <person name="Horton D.L."/>
            <person name="Alikhan N.F."/>
            <person name="Baker D."/>
            <person name="Gharbi K."/>
            <person name="Hall N."/>
            <person name="Watson M."/>
            <person name="Adriaenssens E.M."/>
            <person name="Foster-Nyarko E."/>
            <person name="Jarju S."/>
            <person name="Secka A."/>
            <person name="Antonio M."/>
            <person name="Oren A."/>
            <person name="Chaudhuri R.R."/>
            <person name="La Ragione R."/>
            <person name="Hildebrand F."/>
            <person name="Pallen M.J."/>
        </authorList>
    </citation>
    <scope>NUCLEOTIDE SEQUENCE</scope>
    <source>
        <strain evidence="6">14975</strain>
    </source>
</reference>
<sequence>MTLRRQLLRYLVNPVADNLLAWFMPKWRRRGSEALSTLRRYINYYRPHIEADKLRENETYRKDLAEALTLWDKAETERLSALILEGPCSEQKGFKRNPFAEAIESLFVILAIFLGIRTYFAQPFRIPTGSMQPTLNGIIIHPTDDSPGIARRAWDAVTLGSSYINAVAENKKAIKNIRQQSKWILFTETVITFDDGSELAVPCAEGAVYEYLRQKGKYIVDPFITHLDPAKQRELEAKGCLIDLKHCTISVPYQPGETIMQARIDAGDMVVVNRMAYHFRRPERGETFVFDTRGINTRGVSSMTEQSAGTHYIKRLCGLPGDTLSIDTPQLLINGQPATEAGISRVAACQPPYNNVGYNPADNNGRIPYLGRGDSKTLQNTQDPNLREYAALGDNTVNSLDSRYWGPVRQYNIIGPAAFTLWPFSTHWGNID</sequence>
<evidence type="ECO:0000313" key="7">
    <source>
        <dbReference type="Proteomes" id="UP000823964"/>
    </source>
</evidence>
<dbReference type="Proteomes" id="UP000823964">
    <property type="component" value="Unassembled WGS sequence"/>
</dbReference>
<name>A0A9D1VCI6_9BACT</name>
<protein>
    <recommendedName>
        <fullName evidence="2 4">Signal peptidase I</fullName>
        <ecNumber evidence="4">3.4.21.89</ecNumber>
    </recommendedName>
</protein>
<keyword evidence="4" id="KW-0472">Membrane</keyword>
<keyword evidence="4 6" id="KW-0378">Hydrolase</keyword>
<dbReference type="EC" id="3.4.21.89" evidence="4"/>
<comment type="caution">
    <text evidence="6">The sequence shown here is derived from an EMBL/GenBank/DDBJ whole genome shotgun (WGS) entry which is preliminary data.</text>
</comment>
<organism evidence="6 7">
    <name type="scientific">Candidatus Akkermansia intestinigallinarum</name>
    <dbReference type="NCBI Taxonomy" id="2838431"/>
    <lineage>
        <taxon>Bacteria</taxon>
        <taxon>Pseudomonadati</taxon>
        <taxon>Verrucomicrobiota</taxon>
        <taxon>Verrucomicrobiia</taxon>
        <taxon>Verrucomicrobiales</taxon>
        <taxon>Akkermansiaceae</taxon>
        <taxon>Akkermansia</taxon>
    </lineage>
</organism>
<evidence type="ECO:0000259" key="5">
    <source>
        <dbReference type="Pfam" id="PF10502"/>
    </source>
</evidence>
<dbReference type="InterPro" id="IPR036286">
    <property type="entry name" value="LexA/Signal_pep-like_sf"/>
</dbReference>
<dbReference type="NCBIfam" id="TIGR02227">
    <property type="entry name" value="sigpep_I_bact"/>
    <property type="match status" value="1"/>
</dbReference>
<evidence type="ECO:0000256" key="1">
    <source>
        <dbReference type="ARBA" id="ARBA00009370"/>
    </source>
</evidence>
<dbReference type="InterPro" id="IPR000223">
    <property type="entry name" value="Pept_S26A_signal_pept_1"/>
</dbReference>
<comment type="subcellular location">
    <subcellularLocation>
        <location evidence="4">Membrane</location>
        <topology evidence="4">Single-pass type II membrane protein</topology>
    </subcellularLocation>
</comment>
<dbReference type="Pfam" id="PF10502">
    <property type="entry name" value="Peptidase_S26"/>
    <property type="match status" value="1"/>
</dbReference>
<keyword evidence="4" id="KW-1133">Transmembrane helix</keyword>
<dbReference type="PRINTS" id="PR00727">
    <property type="entry name" value="LEADERPTASE"/>
</dbReference>
<dbReference type="AlphaFoldDB" id="A0A9D1VCI6"/>
<evidence type="ECO:0000256" key="3">
    <source>
        <dbReference type="PIRSR" id="PIRSR600223-1"/>
    </source>
</evidence>
<evidence type="ECO:0000256" key="4">
    <source>
        <dbReference type="RuleBase" id="RU362042"/>
    </source>
</evidence>
<dbReference type="SUPFAM" id="SSF51306">
    <property type="entry name" value="LexA/Signal peptidase"/>
    <property type="match status" value="1"/>
</dbReference>
<feature type="transmembrane region" description="Helical" evidence="4">
    <location>
        <begin position="102"/>
        <end position="120"/>
    </location>
</feature>